<dbReference type="InterPro" id="IPR003848">
    <property type="entry name" value="DUF218"/>
</dbReference>
<dbReference type="GO" id="GO:0005886">
    <property type="term" value="C:plasma membrane"/>
    <property type="evidence" value="ECO:0007669"/>
    <property type="project" value="TreeGrafter"/>
</dbReference>
<organism evidence="3 4">
    <name type="scientific">Acidisoma silvae</name>
    <dbReference type="NCBI Taxonomy" id="2802396"/>
    <lineage>
        <taxon>Bacteria</taxon>
        <taxon>Pseudomonadati</taxon>
        <taxon>Pseudomonadota</taxon>
        <taxon>Alphaproteobacteria</taxon>
        <taxon>Acetobacterales</taxon>
        <taxon>Acidocellaceae</taxon>
        <taxon>Acidisoma</taxon>
    </lineage>
</organism>
<dbReference type="CDD" id="cd06259">
    <property type="entry name" value="YdcF-like"/>
    <property type="match status" value="1"/>
</dbReference>
<keyword evidence="1" id="KW-0812">Transmembrane</keyword>
<keyword evidence="1" id="KW-1133">Transmembrane helix</keyword>
<dbReference type="RefSeq" id="WP_227320666.1">
    <property type="nucleotide sequence ID" value="NZ_JAESVB010000002.1"/>
</dbReference>
<reference evidence="3" key="1">
    <citation type="journal article" date="2021" name="Microorganisms">
        <title>Acidisoma silvae sp. nov. and Acidisomacellulosilytica sp. nov., Two Acidophilic Bacteria Isolated from Decaying Wood, Hydrolyzing Cellulose and Producing Poly-3-hydroxybutyrate.</title>
        <authorList>
            <person name="Mieszkin S."/>
            <person name="Pouder E."/>
            <person name="Uroz S."/>
            <person name="Simon-Colin C."/>
            <person name="Alain K."/>
        </authorList>
    </citation>
    <scope>NUCLEOTIDE SEQUENCE</scope>
    <source>
        <strain evidence="3">HW T2.11</strain>
    </source>
</reference>
<dbReference type="AlphaFoldDB" id="A0A963YQ23"/>
<evidence type="ECO:0000313" key="4">
    <source>
        <dbReference type="Proteomes" id="UP000708298"/>
    </source>
</evidence>
<dbReference type="InterPro" id="IPR051599">
    <property type="entry name" value="Cell_Envelope_Assoc"/>
</dbReference>
<sequence length="249" mass="26972">MLLLLLACLGLLLVIFQRRRAGVTCLSVSLATLAAIAFLPVGSWLLAPIENRFPQPQALPGSVTGIIVLGGAVETAISAAHGMPALNAAAERMTSFVTLARRYPGAKLIFTGGNGELVHADLTEADVAKQLFDGLGLADRDVIYEHRSRTTYENVRDLKVLLKPQPGQTWLLISSAWHMPRAMGLFQHSRWPVIPYPVGYKTGPGLVMALRGSFPDRLELVDLAAHEWIGLTAYWLLGRTSALFPAPQG</sequence>
<feature type="domain" description="DUF218" evidence="2">
    <location>
        <begin position="65"/>
        <end position="230"/>
    </location>
</feature>
<evidence type="ECO:0000259" key="2">
    <source>
        <dbReference type="Pfam" id="PF02698"/>
    </source>
</evidence>
<keyword evidence="4" id="KW-1185">Reference proteome</keyword>
<name>A0A963YQ23_9PROT</name>
<accession>A0A963YQ23</accession>
<dbReference type="GO" id="GO:0000270">
    <property type="term" value="P:peptidoglycan metabolic process"/>
    <property type="evidence" value="ECO:0007669"/>
    <property type="project" value="TreeGrafter"/>
</dbReference>
<dbReference type="InterPro" id="IPR014729">
    <property type="entry name" value="Rossmann-like_a/b/a_fold"/>
</dbReference>
<dbReference type="Gene3D" id="3.40.50.620">
    <property type="entry name" value="HUPs"/>
    <property type="match status" value="1"/>
</dbReference>
<reference evidence="3" key="2">
    <citation type="submission" date="2021-01" db="EMBL/GenBank/DDBJ databases">
        <authorList>
            <person name="Mieszkin S."/>
            <person name="Pouder E."/>
            <person name="Alain K."/>
        </authorList>
    </citation>
    <scope>NUCLEOTIDE SEQUENCE</scope>
    <source>
        <strain evidence="3">HW T2.11</strain>
    </source>
</reference>
<dbReference type="PANTHER" id="PTHR30336">
    <property type="entry name" value="INNER MEMBRANE PROTEIN, PROBABLE PERMEASE"/>
    <property type="match status" value="1"/>
</dbReference>
<feature type="transmembrane region" description="Helical" evidence="1">
    <location>
        <begin position="31"/>
        <end position="49"/>
    </location>
</feature>
<dbReference type="GO" id="GO:0043164">
    <property type="term" value="P:Gram-negative-bacterium-type cell wall biogenesis"/>
    <property type="evidence" value="ECO:0007669"/>
    <property type="project" value="TreeGrafter"/>
</dbReference>
<keyword evidence="1" id="KW-0472">Membrane</keyword>
<gene>
    <name evidence="3" type="ORF">ASILVAE211_07485</name>
</gene>
<proteinExistence type="predicted"/>
<evidence type="ECO:0000256" key="1">
    <source>
        <dbReference type="SAM" id="Phobius"/>
    </source>
</evidence>
<dbReference type="Proteomes" id="UP000708298">
    <property type="component" value="Unassembled WGS sequence"/>
</dbReference>
<protein>
    <submittedName>
        <fullName evidence="3">YdcF family protein</fullName>
    </submittedName>
</protein>
<dbReference type="PANTHER" id="PTHR30336:SF4">
    <property type="entry name" value="ENVELOPE BIOGENESIS FACTOR ELYC"/>
    <property type="match status" value="1"/>
</dbReference>
<dbReference type="EMBL" id="JAESVB010000002">
    <property type="protein sequence ID" value="MCB8875021.1"/>
    <property type="molecule type" value="Genomic_DNA"/>
</dbReference>
<dbReference type="Pfam" id="PF02698">
    <property type="entry name" value="DUF218"/>
    <property type="match status" value="1"/>
</dbReference>
<evidence type="ECO:0000313" key="3">
    <source>
        <dbReference type="EMBL" id="MCB8875021.1"/>
    </source>
</evidence>
<comment type="caution">
    <text evidence="3">The sequence shown here is derived from an EMBL/GenBank/DDBJ whole genome shotgun (WGS) entry which is preliminary data.</text>
</comment>